<evidence type="ECO:0000256" key="1">
    <source>
        <dbReference type="ARBA" id="ARBA00023122"/>
    </source>
</evidence>
<dbReference type="SMART" id="SM00116">
    <property type="entry name" value="CBS"/>
    <property type="match status" value="2"/>
</dbReference>
<evidence type="ECO:0000313" key="4">
    <source>
        <dbReference type="EMBL" id="CAA7601062.1"/>
    </source>
</evidence>
<dbReference type="KEGG" id="aacx:DEACI_1715"/>
<keyword evidence="1 2" id="KW-0129">CBS domain</keyword>
<dbReference type="Proteomes" id="UP001071230">
    <property type="component" value="Unassembled WGS sequence"/>
</dbReference>
<dbReference type="InterPro" id="IPR000644">
    <property type="entry name" value="CBS_dom"/>
</dbReference>
<dbReference type="PANTHER" id="PTHR43080:SF2">
    <property type="entry name" value="CBS DOMAIN-CONTAINING PROTEIN"/>
    <property type="match status" value="1"/>
</dbReference>
<dbReference type="EMBL" id="CDGJ01000036">
    <property type="protein sequence ID" value="CEJ06936.1"/>
    <property type="molecule type" value="Genomic_DNA"/>
</dbReference>
<accession>A0A8S0WFI1</accession>
<reference evidence="4" key="2">
    <citation type="submission" date="2020-01" db="EMBL/GenBank/DDBJ databases">
        <authorList>
            <person name="Hornung B."/>
        </authorList>
    </citation>
    <scope>NUCLEOTIDE SEQUENCE</scope>
    <source>
        <strain evidence="4">PacBioINE</strain>
    </source>
</reference>
<dbReference type="RefSeq" id="WP_240984635.1">
    <property type="nucleotide sequence ID" value="NZ_CDGJ01000036.1"/>
</dbReference>
<name>A0A8S0WFI1_9FIRM</name>
<evidence type="ECO:0000256" key="2">
    <source>
        <dbReference type="PROSITE-ProRule" id="PRU00703"/>
    </source>
</evidence>
<dbReference type="Proteomes" id="UP000836597">
    <property type="component" value="Chromosome"/>
</dbReference>
<gene>
    <name evidence="5" type="ORF">DEACI_1390</name>
    <name evidence="4" type="ORF">DEACI_1715</name>
</gene>
<dbReference type="InterPro" id="IPR051257">
    <property type="entry name" value="Diverse_CBS-Domain"/>
</dbReference>
<feature type="domain" description="CBS" evidence="3">
    <location>
        <begin position="72"/>
        <end position="129"/>
    </location>
</feature>
<feature type="domain" description="CBS" evidence="3">
    <location>
        <begin position="7"/>
        <end position="64"/>
    </location>
</feature>
<evidence type="ECO:0000259" key="3">
    <source>
        <dbReference type="PROSITE" id="PS51371"/>
    </source>
</evidence>
<dbReference type="PROSITE" id="PS51371">
    <property type="entry name" value="CBS"/>
    <property type="match status" value="2"/>
</dbReference>
<dbReference type="InterPro" id="IPR046342">
    <property type="entry name" value="CBS_dom_sf"/>
</dbReference>
<protein>
    <submittedName>
        <fullName evidence="5">CBS domain pair protein</fullName>
    </submittedName>
    <submittedName>
        <fullName evidence="4">CBS domain protein</fullName>
    </submittedName>
</protein>
<sequence>MKVRDVMSEQVECVRSDTPIIEAAKIMQKSDVGSVPVCDNKRLLGIVTDRDIVVRGIASHGNPMSLNAGQVMSTDVVTVTPDTDVHQASALMSDHQVRRLPVVERGEICGMLALGDLAVERVHVDEAGEALSDISHGIQH</sequence>
<dbReference type="AlphaFoldDB" id="A0A8S0WFI1"/>
<keyword evidence="6" id="KW-1185">Reference proteome</keyword>
<dbReference type="CDD" id="cd04622">
    <property type="entry name" value="CBS_pair_HRP1_like"/>
    <property type="match status" value="1"/>
</dbReference>
<evidence type="ECO:0000313" key="5">
    <source>
        <dbReference type="EMBL" id="CEJ06936.1"/>
    </source>
</evidence>
<dbReference type="Gene3D" id="3.10.580.10">
    <property type="entry name" value="CBS-domain"/>
    <property type="match status" value="1"/>
</dbReference>
<proteinExistence type="predicted"/>
<dbReference type="EMBL" id="LR746496">
    <property type="protein sequence ID" value="CAA7601062.1"/>
    <property type="molecule type" value="Genomic_DNA"/>
</dbReference>
<evidence type="ECO:0000313" key="6">
    <source>
        <dbReference type="Proteomes" id="UP001071230"/>
    </source>
</evidence>
<dbReference type="SUPFAM" id="SSF54631">
    <property type="entry name" value="CBS-domain pair"/>
    <property type="match status" value="1"/>
</dbReference>
<organism evidence="4">
    <name type="scientific">Acididesulfobacillus acetoxydans</name>
    <dbReference type="NCBI Taxonomy" id="1561005"/>
    <lineage>
        <taxon>Bacteria</taxon>
        <taxon>Bacillati</taxon>
        <taxon>Bacillota</taxon>
        <taxon>Clostridia</taxon>
        <taxon>Eubacteriales</taxon>
        <taxon>Peptococcaceae</taxon>
        <taxon>Acididesulfobacillus</taxon>
    </lineage>
</organism>
<dbReference type="Pfam" id="PF00571">
    <property type="entry name" value="CBS"/>
    <property type="match status" value="2"/>
</dbReference>
<reference evidence="5" key="1">
    <citation type="submission" date="2014-11" db="EMBL/GenBank/DDBJ databases">
        <authorList>
            <person name="Hornung B.V."/>
        </authorList>
    </citation>
    <scope>NUCLEOTIDE SEQUENCE</scope>
    <source>
        <strain evidence="5">INE</strain>
    </source>
</reference>
<dbReference type="PANTHER" id="PTHR43080">
    <property type="entry name" value="CBS DOMAIN-CONTAINING PROTEIN CBSX3, MITOCHONDRIAL"/>
    <property type="match status" value="1"/>
</dbReference>